<comment type="subcellular location">
    <subcellularLocation>
        <location evidence="7">Cell membrane</location>
        <topology evidence="7">Multi-pass membrane protein</topology>
    </subcellularLocation>
    <subcellularLocation>
        <location evidence="1">Membrane</location>
        <topology evidence="1">Multi-pass membrane protein</topology>
    </subcellularLocation>
</comment>
<dbReference type="InterPro" id="IPR007603">
    <property type="entry name" value="Choline_transptr-like"/>
</dbReference>
<dbReference type="PANTHER" id="PTHR12385:SF14">
    <property type="entry name" value="CHOLINE TRANSPORTER-LIKE 2"/>
    <property type="match status" value="1"/>
</dbReference>
<evidence type="ECO:0000313" key="10">
    <source>
        <dbReference type="Proteomes" id="UP000692954"/>
    </source>
</evidence>
<feature type="transmembrane region" description="Helical" evidence="7">
    <location>
        <begin position="211"/>
        <end position="231"/>
    </location>
</feature>
<evidence type="ECO:0000256" key="5">
    <source>
        <dbReference type="ARBA" id="ARBA00023136"/>
    </source>
</evidence>
<dbReference type="AlphaFoldDB" id="A0A8S1KSI2"/>
<feature type="transmembrane region" description="Helical" evidence="7">
    <location>
        <begin position="26"/>
        <end position="47"/>
    </location>
</feature>
<name>A0A8S1KSI2_9CILI</name>
<dbReference type="GO" id="GO:0022857">
    <property type="term" value="F:transmembrane transporter activity"/>
    <property type="evidence" value="ECO:0007669"/>
    <property type="project" value="UniProtKB-UniRule"/>
</dbReference>
<comment type="similarity">
    <text evidence="2 7">Belongs to the CTL (choline transporter-like) family.</text>
</comment>
<dbReference type="OrthoDB" id="420519at2759"/>
<feature type="region of interest" description="Disordered" evidence="8">
    <location>
        <begin position="101"/>
        <end position="139"/>
    </location>
</feature>
<comment type="function">
    <text evidence="7">Choline transporter.</text>
</comment>
<evidence type="ECO:0000313" key="9">
    <source>
        <dbReference type="EMBL" id="CAD8057321.1"/>
    </source>
</evidence>
<comment type="caution">
    <text evidence="9">The sequence shown here is derived from an EMBL/GenBank/DDBJ whole genome shotgun (WGS) entry which is preliminary data.</text>
</comment>
<reference evidence="9" key="1">
    <citation type="submission" date="2021-01" db="EMBL/GenBank/DDBJ databases">
        <authorList>
            <consortium name="Genoscope - CEA"/>
            <person name="William W."/>
        </authorList>
    </citation>
    <scope>NUCLEOTIDE SEQUENCE</scope>
</reference>
<dbReference type="EMBL" id="CAJJDN010000011">
    <property type="protein sequence ID" value="CAD8057321.1"/>
    <property type="molecule type" value="Genomic_DNA"/>
</dbReference>
<evidence type="ECO:0000256" key="7">
    <source>
        <dbReference type="RuleBase" id="RU368066"/>
    </source>
</evidence>
<dbReference type="GO" id="GO:0005886">
    <property type="term" value="C:plasma membrane"/>
    <property type="evidence" value="ECO:0007669"/>
    <property type="project" value="UniProtKB-SubCell"/>
</dbReference>
<keyword evidence="3 7" id="KW-0812">Transmembrane</keyword>
<evidence type="ECO:0000256" key="8">
    <source>
        <dbReference type="SAM" id="MobiDB-lite"/>
    </source>
</evidence>
<gene>
    <name evidence="9" type="ORF">PSON_ATCC_30995.1.T0110142</name>
</gene>
<feature type="transmembrane region" description="Helical" evidence="7">
    <location>
        <begin position="297"/>
        <end position="319"/>
    </location>
</feature>
<feature type="compositionally biased region" description="Low complexity" evidence="8">
    <location>
        <begin position="105"/>
        <end position="121"/>
    </location>
</feature>
<keyword evidence="10" id="KW-1185">Reference proteome</keyword>
<keyword evidence="4 7" id="KW-1133">Transmembrane helix</keyword>
<feature type="transmembrane region" description="Helical" evidence="7">
    <location>
        <begin position="402"/>
        <end position="426"/>
    </location>
</feature>
<evidence type="ECO:0000256" key="6">
    <source>
        <dbReference type="ARBA" id="ARBA00023180"/>
    </source>
</evidence>
<proteinExistence type="inferred from homology"/>
<feature type="transmembrane region" description="Helical" evidence="7">
    <location>
        <begin position="594"/>
        <end position="621"/>
    </location>
</feature>
<dbReference type="Pfam" id="PF04515">
    <property type="entry name" value="Choline_transpo"/>
    <property type="match status" value="1"/>
</dbReference>
<feature type="transmembrane region" description="Helical" evidence="7">
    <location>
        <begin position="552"/>
        <end position="573"/>
    </location>
</feature>
<keyword evidence="5 7" id="KW-0472">Membrane</keyword>
<dbReference type="PANTHER" id="PTHR12385">
    <property type="entry name" value="CHOLINE TRANSPORTER-LIKE (SLC FAMILY 44)"/>
    <property type="match status" value="1"/>
</dbReference>
<accession>A0A8S1KSI2</accession>
<evidence type="ECO:0000256" key="3">
    <source>
        <dbReference type="ARBA" id="ARBA00022692"/>
    </source>
</evidence>
<feature type="transmembrane region" description="Helical" evidence="7">
    <location>
        <begin position="447"/>
        <end position="472"/>
    </location>
</feature>
<dbReference type="Proteomes" id="UP000692954">
    <property type="component" value="Unassembled WGS sequence"/>
</dbReference>
<feature type="transmembrane region" description="Helical" evidence="7">
    <location>
        <begin position="238"/>
        <end position="263"/>
    </location>
</feature>
<sequence>MSSEKGETTDPKLRNGPVVERECTDIFCLLLFIVFTIGMFFISGYAFKNGDPHRIAQPYDPDHRACGVDGDVADYPYIYFANPTNPKYLYVTTCVAECPKEDSQTPEQAPAQTPEQTPPSSRHTKISHLEETQRNSKLPSELKCQTNSIVKSCKQNVLSTNQEEVVVIYNSELFMNTVCLPTTKQYYETVKDKIDIETMEKVSNDMITTKWLIFGSIGIALVLGFIFLFLIETLAGCVIWTLILLLLSVLIAGGIYTTGYYYALTDPSKLPASAQAEIDAQTLQEQAQANNVNPKNYLYIGITLFSLAALVLLATCCMYSRIRLAIAILETACDYVQANFTVVILPFATFFIMLTYFIYWFVVALYLFSTGETTNKPKQLPFGQFSFTQNQKIFANIHLFGLLWNSSFIIASVEFIIAGSVCIWYFQQGPRAQEGGPIPLPTAISRFFRYHLGTVAFGSLILAIIEFIRIWLAFLYKQQEELIKKNKFFEYLFKCLMCCMWCFEKCVQYINKNAYVVSNMTGKGFFYSAKEAVFLIARNPLRFATVGGFGEIFIALGRGFIALLTGLFCYFIITRTEKFKYNVTYPEAPSLLCGALGLVVGSLFMSIYGVACDAILIVFVMDEEMEKQNGKGVALCCPPKLEKFLEDQ</sequence>
<evidence type="ECO:0000256" key="1">
    <source>
        <dbReference type="ARBA" id="ARBA00004141"/>
    </source>
</evidence>
<evidence type="ECO:0000256" key="4">
    <source>
        <dbReference type="ARBA" id="ARBA00022989"/>
    </source>
</evidence>
<feature type="transmembrane region" description="Helical" evidence="7">
    <location>
        <begin position="340"/>
        <end position="368"/>
    </location>
</feature>
<organism evidence="9 10">
    <name type="scientific">Paramecium sonneborni</name>
    <dbReference type="NCBI Taxonomy" id="65129"/>
    <lineage>
        <taxon>Eukaryota</taxon>
        <taxon>Sar</taxon>
        <taxon>Alveolata</taxon>
        <taxon>Ciliophora</taxon>
        <taxon>Intramacronucleata</taxon>
        <taxon>Oligohymenophorea</taxon>
        <taxon>Peniculida</taxon>
        <taxon>Parameciidae</taxon>
        <taxon>Paramecium</taxon>
    </lineage>
</organism>
<evidence type="ECO:0000256" key="2">
    <source>
        <dbReference type="ARBA" id="ARBA00007168"/>
    </source>
</evidence>
<protein>
    <recommendedName>
        <fullName evidence="7">Choline transporter-like protein</fullName>
    </recommendedName>
</protein>
<keyword evidence="6" id="KW-0325">Glycoprotein</keyword>